<dbReference type="GO" id="GO:0016491">
    <property type="term" value="F:oxidoreductase activity"/>
    <property type="evidence" value="ECO:0007669"/>
    <property type="project" value="InterPro"/>
</dbReference>
<dbReference type="InterPro" id="IPR036291">
    <property type="entry name" value="NAD(P)-bd_dom_sf"/>
</dbReference>
<dbReference type="Pfam" id="PF08240">
    <property type="entry name" value="ADH_N"/>
    <property type="match status" value="1"/>
</dbReference>
<feature type="domain" description="Enoyl reductase (ER)" evidence="1">
    <location>
        <begin position="1"/>
        <end position="313"/>
    </location>
</feature>
<dbReference type="AlphaFoldDB" id="A0A2A9NMB7"/>
<dbReference type="PANTHER" id="PTHR45033:SF3">
    <property type="entry name" value="DEHYDROGENASE, PUTATIVE (AFU_ORTHOLOGUE AFUA_2G13270)-RELATED"/>
    <property type="match status" value="1"/>
</dbReference>
<dbReference type="InterPro" id="IPR011032">
    <property type="entry name" value="GroES-like_sf"/>
</dbReference>
<dbReference type="Gene3D" id="3.90.180.10">
    <property type="entry name" value="Medium-chain alcohol dehydrogenases, catalytic domain"/>
    <property type="match status" value="1"/>
</dbReference>
<reference evidence="2 3" key="1">
    <citation type="submission" date="2014-02" db="EMBL/GenBank/DDBJ databases">
        <title>Transposable element dynamics among asymbiotic and ectomycorrhizal Amanita fungi.</title>
        <authorList>
            <consortium name="DOE Joint Genome Institute"/>
            <person name="Hess J."/>
            <person name="Skrede I."/>
            <person name="Wolfe B."/>
            <person name="LaButti K."/>
            <person name="Ohm R.A."/>
            <person name="Grigoriev I.V."/>
            <person name="Pringle A."/>
        </authorList>
    </citation>
    <scope>NUCLEOTIDE SEQUENCE [LARGE SCALE GENOMIC DNA]</scope>
    <source>
        <strain evidence="2 3">SKay4041</strain>
    </source>
</reference>
<keyword evidence="3" id="KW-1185">Reference proteome</keyword>
<dbReference type="EMBL" id="KZ301985">
    <property type="protein sequence ID" value="PFH51689.1"/>
    <property type="molecule type" value="Genomic_DNA"/>
</dbReference>
<evidence type="ECO:0000259" key="1">
    <source>
        <dbReference type="SMART" id="SM00829"/>
    </source>
</evidence>
<sequence length="326" mass="34534">MVQMTAAAFNHKDVWIRMGQYPRITFGNTLGADGAGIVVASGNENDSLLNKRVFLAPGRGWINDPDGPESEYGIMGGGPHPPIGSFSEYVIVEKDQVIASPEHLDDVHTAAWPLGGLTAWRAAIVKGGVSKGQNVLITGIGGGVAILALQICVAKGANVYVTSGNEDKMKRATELGAKGGANYREKDWPAKIGALLSKDAKENGCTGLLDVVVDSGGGDIMGQTSKYLKQGGRVVCYGMTASPKISFTMREVLKNQHLLGSTMGSHQDLLDATAFLSAHKIVPVVGHVLDGLENAEEGFDLIRQGSQFGKVVLKFRDHASAPQQRL</sequence>
<dbReference type="SMART" id="SM00829">
    <property type="entry name" value="PKS_ER"/>
    <property type="match status" value="1"/>
</dbReference>
<dbReference type="Proteomes" id="UP000242287">
    <property type="component" value="Unassembled WGS sequence"/>
</dbReference>
<dbReference type="Gene3D" id="3.40.50.720">
    <property type="entry name" value="NAD(P)-binding Rossmann-like Domain"/>
    <property type="match status" value="1"/>
</dbReference>
<organism evidence="2 3">
    <name type="scientific">Amanita thiersii Skay4041</name>
    <dbReference type="NCBI Taxonomy" id="703135"/>
    <lineage>
        <taxon>Eukaryota</taxon>
        <taxon>Fungi</taxon>
        <taxon>Dikarya</taxon>
        <taxon>Basidiomycota</taxon>
        <taxon>Agaricomycotina</taxon>
        <taxon>Agaricomycetes</taxon>
        <taxon>Agaricomycetidae</taxon>
        <taxon>Agaricales</taxon>
        <taxon>Pluteineae</taxon>
        <taxon>Amanitaceae</taxon>
        <taxon>Amanita</taxon>
    </lineage>
</organism>
<dbReference type="SUPFAM" id="SSF51735">
    <property type="entry name" value="NAD(P)-binding Rossmann-fold domains"/>
    <property type="match status" value="1"/>
</dbReference>
<accession>A0A2A9NMB7</accession>
<dbReference type="InterPro" id="IPR013149">
    <property type="entry name" value="ADH-like_C"/>
</dbReference>
<evidence type="ECO:0000313" key="2">
    <source>
        <dbReference type="EMBL" id="PFH51689.1"/>
    </source>
</evidence>
<dbReference type="InterPro" id="IPR013154">
    <property type="entry name" value="ADH-like_N"/>
</dbReference>
<dbReference type="FunFam" id="3.40.50.720:FF:000481">
    <property type="entry name" value="Alcohol dehydrogenase, variant"/>
    <property type="match status" value="1"/>
</dbReference>
<dbReference type="OrthoDB" id="1706066at2759"/>
<dbReference type="InterPro" id="IPR052711">
    <property type="entry name" value="Zinc_ADH-like"/>
</dbReference>
<protein>
    <recommendedName>
        <fullName evidence="1">Enoyl reductase (ER) domain-containing protein</fullName>
    </recommendedName>
</protein>
<dbReference type="STRING" id="703135.A0A2A9NMB7"/>
<name>A0A2A9NMB7_9AGAR</name>
<dbReference type="PANTHER" id="PTHR45033">
    <property type="match status" value="1"/>
</dbReference>
<evidence type="ECO:0000313" key="3">
    <source>
        <dbReference type="Proteomes" id="UP000242287"/>
    </source>
</evidence>
<dbReference type="InterPro" id="IPR020843">
    <property type="entry name" value="ER"/>
</dbReference>
<proteinExistence type="predicted"/>
<dbReference type="SUPFAM" id="SSF50129">
    <property type="entry name" value="GroES-like"/>
    <property type="match status" value="1"/>
</dbReference>
<gene>
    <name evidence="2" type="ORF">AMATHDRAFT_58452</name>
</gene>
<dbReference type="Pfam" id="PF00107">
    <property type="entry name" value="ADH_zinc_N"/>
    <property type="match status" value="1"/>
</dbReference>